<name>X8BGL2_MYCXE</name>
<dbReference type="GO" id="GO:0003984">
    <property type="term" value="F:acetolactate synthase activity"/>
    <property type="evidence" value="ECO:0007669"/>
    <property type="project" value="UniProtKB-EC"/>
</dbReference>
<dbReference type="Gene3D" id="3.40.50.1220">
    <property type="entry name" value="TPP-binding domain"/>
    <property type="match status" value="1"/>
</dbReference>
<evidence type="ECO:0000256" key="1">
    <source>
        <dbReference type="SAM" id="MobiDB-lite"/>
    </source>
</evidence>
<dbReference type="EMBL" id="JAOB01000042">
    <property type="protein sequence ID" value="EUA42626.1"/>
    <property type="molecule type" value="Genomic_DNA"/>
</dbReference>
<sequence length="69" mass="7256">MFSPCDDDGSPGALTDLPAPSPPDGDALDRGASLLAKAQRPVIMAGTNAWWATPRPPCCVWPRSGAYRC</sequence>
<protein>
    <submittedName>
        <fullName evidence="2">Acetolactate synthase domain protein</fullName>
        <ecNumber evidence="2">2.2.1.6</ecNumber>
    </submittedName>
</protein>
<keyword evidence="2" id="KW-0808">Transferase</keyword>
<dbReference type="InterPro" id="IPR029035">
    <property type="entry name" value="DHS-like_NAD/FAD-binding_dom"/>
</dbReference>
<organism evidence="2">
    <name type="scientific">Mycobacterium xenopi 4042</name>
    <dbReference type="NCBI Taxonomy" id="1299334"/>
    <lineage>
        <taxon>Bacteria</taxon>
        <taxon>Bacillati</taxon>
        <taxon>Actinomycetota</taxon>
        <taxon>Actinomycetes</taxon>
        <taxon>Mycobacteriales</taxon>
        <taxon>Mycobacteriaceae</taxon>
        <taxon>Mycobacterium</taxon>
    </lineage>
</organism>
<dbReference type="PATRIC" id="fig|1299334.3.peg.4641"/>
<evidence type="ECO:0000313" key="2">
    <source>
        <dbReference type="EMBL" id="EUA42626.1"/>
    </source>
</evidence>
<gene>
    <name evidence="2" type="ORF">I553_6486</name>
</gene>
<dbReference type="AlphaFoldDB" id="X8BGL2"/>
<feature type="region of interest" description="Disordered" evidence="1">
    <location>
        <begin position="1"/>
        <end position="29"/>
    </location>
</feature>
<dbReference type="SUPFAM" id="SSF52467">
    <property type="entry name" value="DHS-like NAD/FAD-binding domain"/>
    <property type="match status" value="1"/>
</dbReference>
<reference evidence="2" key="1">
    <citation type="submission" date="2014-01" db="EMBL/GenBank/DDBJ databases">
        <authorList>
            <person name="Brown-Elliot B."/>
            <person name="Wallace R."/>
            <person name="Lenaerts A."/>
            <person name="Ordway D."/>
            <person name="DeGroote M.A."/>
            <person name="Parker T."/>
            <person name="Sizemore C."/>
            <person name="Tallon L.J."/>
            <person name="Sadzewicz L.K."/>
            <person name="Sengamalay N."/>
            <person name="Fraser C.M."/>
            <person name="Hine E."/>
            <person name="Shefchek K.A."/>
            <person name="Das S.P."/>
            <person name="Tettelin H."/>
        </authorList>
    </citation>
    <scope>NUCLEOTIDE SEQUENCE [LARGE SCALE GENOMIC DNA]</scope>
    <source>
        <strain evidence="2">4042</strain>
    </source>
</reference>
<comment type="caution">
    <text evidence="2">The sequence shown here is derived from an EMBL/GenBank/DDBJ whole genome shotgun (WGS) entry which is preliminary data.</text>
</comment>
<accession>X8BGL2</accession>
<dbReference type="EC" id="2.2.1.6" evidence="2"/>
<proteinExistence type="predicted"/>